<dbReference type="Gene3D" id="3.40.250.10">
    <property type="entry name" value="Rhodanese-like domain"/>
    <property type="match status" value="1"/>
</dbReference>
<name>A0A3B1B2Q6_9ZZZZ</name>
<dbReference type="InterPro" id="IPR036873">
    <property type="entry name" value="Rhodanese-like_dom_sf"/>
</dbReference>
<dbReference type="Pfam" id="PF00581">
    <property type="entry name" value="Rhodanese"/>
    <property type="match status" value="1"/>
</dbReference>
<organism evidence="2">
    <name type="scientific">hydrothermal vent metagenome</name>
    <dbReference type="NCBI Taxonomy" id="652676"/>
    <lineage>
        <taxon>unclassified sequences</taxon>
        <taxon>metagenomes</taxon>
        <taxon>ecological metagenomes</taxon>
    </lineage>
</organism>
<keyword evidence="2" id="KW-0808">Transferase</keyword>
<accession>A0A3B1B2Q6</accession>
<feature type="domain" description="Rhodanese" evidence="1">
    <location>
        <begin position="18"/>
        <end position="129"/>
    </location>
</feature>
<dbReference type="InterPro" id="IPR044240">
    <property type="entry name" value="STR4-like"/>
</dbReference>
<dbReference type="PROSITE" id="PS50206">
    <property type="entry name" value="RHODANESE_3"/>
    <property type="match status" value="1"/>
</dbReference>
<proteinExistence type="predicted"/>
<evidence type="ECO:0000313" key="2">
    <source>
        <dbReference type="EMBL" id="VAX05718.1"/>
    </source>
</evidence>
<evidence type="ECO:0000259" key="1">
    <source>
        <dbReference type="PROSITE" id="PS50206"/>
    </source>
</evidence>
<dbReference type="PANTHER" id="PTHR47377:SF1">
    <property type="entry name" value="RHODANESE-LIKE DOMAIN-CONTAINING PROTEIN 4, CHLOROPLASTIC"/>
    <property type="match status" value="1"/>
</dbReference>
<dbReference type="EMBL" id="UOFW01000143">
    <property type="protein sequence ID" value="VAX05718.1"/>
    <property type="molecule type" value="Genomic_DNA"/>
</dbReference>
<dbReference type="GO" id="GO:0016740">
    <property type="term" value="F:transferase activity"/>
    <property type="evidence" value="ECO:0007669"/>
    <property type="project" value="UniProtKB-KW"/>
</dbReference>
<dbReference type="PANTHER" id="PTHR47377">
    <property type="entry name" value="RHODANESE-LIKE DOMAIN-CONTAINING PROTEIN 4, CHLOROPLASTIC"/>
    <property type="match status" value="1"/>
</dbReference>
<gene>
    <name evidence="2" type="ORF">MNBD_ALPHA03-1642</name>
</gene>
<dbReference type="AlphaFoldDB" id="A0A3B1B2Q6"/>
<dbReference type="SUPFAM" id="SSF52821">
    <property type="entry name" value="Rhodanese/Cell cycle control phosphatase"/>
    <property type="match status" value="1"/>
</dbReference>
<reference evidence="2" key="1">
    <citation type="submission" date="2018-06" db="EMBL/GenBank/DDBJ databases">
        <authorList>
            <person name="Zhirakovskaya E."/>
        </authorList>
    </citation>
    <scope>NUCLEOTIDE SEQUENCE</scope>
</reference>
<dbReference type="SMART" id="SM00450">
    <property type="entry name" value="RHOD"/>
    <property type="match status" value="1"/>
</dbReference>
<protein>
    <submittedName>
        <fullName evidence="2">Rhodanese-related sulfurtransferase</fullName>
    </submittedName>
</protein>
<dbReference type="InterPro" id="IPR001763">
    <property type="entry name" value="Rhodanese-like_dom"/>
</dbReference>
<sequence length="143" mass="15909">MNYTDDVSVEEAWAALSQEDKAILVDVRTQAEWVFVGACDLSEFGKSPLLISWQEFPHMEINPNFSQMIMAQTVGGQAIQKDWPIYFLCRSGVRSQSAAAEMVASGFEKCFNILHGFEGVRDHDGHRGIKSGWKAAGLPWVQG</sequence>